<comment type="caution">
    <text evidence="2">The sequence shown here is derived from an EMBL/GenBank/DDBJ whole genome shotgun (WGS) entry which is preliminary data.</text>
</comment>
<protein>
    <recommendedName>
        <fullName evidence="4">F-box domain-containing protein</fullName>
    </recommendedName>
</protein>
<evidence type="ECO:0000256" key="1">
    <source>
        <dbReference type="SAM" id="Coils"/>
    </source>
</evidence>
<dbReference type="SUPFAM" id="SSF52047">
    <property type="entry name" value="RNI-like"/>
    <property type="match status" value="1"/>
</dbReference>
<gene>
    <name evidence="2" type="ORF">R3P38DRAFT_3538325</name>
</gene>
<dbReference type="InterPro" id="IPR032675">
    <property type="entry name" value="LRR_dom_sf"/>
</dbReference>
<name>A0AAW0B782_9AGAR</name>
<dbReference type="Proteomes" id="UP001362999">
    <property type="component" value="Unassembled WGS sequence"/>
</dbReference>
<evidence type="ECO:0000313" key="2">
    <source>
        <dbReference type="EMBL" id="KAK7022108.1"/>
    </source>
</evidence>
<dbReference type="EMBL" id="JAWWNJ010000037">
    <property type="protein sequence ID" value="KAK7022108.1"/>
    <property type="molecule type" value="Genomic_DNA"/>
</dbReference>
<feature type="coiled-coil region" evidence="1">
    <location>
        <begin position="37"/>
        <end position="64"/>
    </location>
</feature>
<keyword evidence="3" id="KW-1185">Reference proteome</keyword>
<evidence type="ECO:0000313" key="3">
    <source>
        <dbReference type="Proteomes" id="UP001362999"/>
    </source>
</evidence>
<reference evidence="2 3" key="1">
    <citation type="journal article" date="2024" name="J Genomics">
        <title>Draft genome sequencing and assembly of Favolaschia claudopus CIRM-BRFM 2984 isolated from oak limbs.</title>
        <authorList>
            <person name="Navarro D."/>
            <person name="Drula E."/>
            <person name="Chaduli D."/>
            <person name="Cazenave R."/>
            <person name="Ahrendt S."/>
            <person name="Wang J."/>
            <person name="Lipzen A."/>
            <person name="Daum C."/>
            <person name="Barry K."/>
            <person name="Grigoriev I.V."/>
            <person name="Favel A."/>
            <person name="Rosso M.N."/>
            <person name="Martin F."/>
        </authorList>
    </citation>
    <scope>NUCLEOTIDE SEQUENCE [LARGE SCALE GENOMIC DNA]</scope>
    <source>
        <strain evidence="2 3">CIRM-BRFM 2984</strain>
    </source>
</reference>
<organism evidence="2 3">
    <name type="scientific">Favolaschia claudopus</name>
    <dbReference type="NCBI Taxonomy" id="2862362"/>
    <lineage>
        <taxon>Eukaryota</taxon>
        <taxon>Fungi</taxon>
        <taxon>Dikarya</taxon>
        <taxon>Basidiomycota</taxon>
        <taxon>Agaricomycotina</taxon>
        <taxon>Agaricomycetes</taxon>
        <taxon>Agaricomycetidae</taxon>
        <taxon>Agaricales</taxon>
        <taxon>Marasmiineae</taxon>
        <taxon>Mycenaceae</taxon>
        <taxon>Favolaschia</taxon>
    </lineage>
</organism>
<dbReference type="AlphaFoldDB" id="A0AAW0B782"/>
<keyword evidence="1" id="KW-0175">Coiled coil</keyword>
<sequence length="494" mass="55055">MSLDDSPFADHLGTNYVPSDAEVAEIRSLLAGPEDDLASLDAEIEALERALMELREKREALKQPIDAHRALISPIRLLPLDILAEIFLACLPSKREALIDDSKAPLLLGRICRSWRAVAYSTPTLWSSIHIPWEYDCPPAILTRLEAIVEAWLRRSAACSLSVSLVVPYHAADIAADSKGHKLILQVLSVSGRLRHLGLAGDPEFIAINCLNSSISSADAFSVEPLQVSTLEHISLIARNVDPLALPINWSHLTRLRLECEGRQGMNGGLEGGLVLDAALDVLRRASNLVFCHLQRAEPNLLHRLPRLLPHIRTLTLTDVVLQRWISQLVAPNLCYLQIGSTSADAEDTGLSVVADVYYLAGNAFQELLQCLPSISHLRLTGDYYSLRRLDKAYIASLYAPYKLCPSLTHLKIYTADLSDGDVLELAEARIAMPTPLKRLEIDLSRSMEVDLIPELESFIAHGLRVDLSYQQRQWEFHPPHGLQHHIWEPMYYS</sequence>
<proteinExistence type="predicted"/>
<evidence type="ECO:0008006" key="4">
    <source>
        <dbReference type="Google" id="ProtNLM"/>
    </source>
</evidence>
<accession>A0AAW0B782</accession>
<dbReference type="Gene3D" id="3.80.10.10">
    <property type="entry name" value="Ribonuclease Inhibitor"/>
    <property type="match status" value="1"/>
</dbReference>